<reference evidence="1" key="1">
    <citation type="submission" date="2023-05" db="EMBL/GenBank/DDBJ databases">
        <title>Genome and transcriptome analyses reveal genes involved in the formation of fine ridges on petal epidermal cells in Hibiscus trionum.</title>
        <authorList>
            <person name="Koshimizu S."/>
            <person name="Masuda S."/>
            <person name="Ishii T."/>
            <person name="Shirasu K."/>
            <person name="Hoshino A."/>
            <person name="Arita M."/>
        </authorList>
    </citation>
    <scope>NUCLEOTIDE SEQUENCE</scope>
    <source>
        <strain evidence="1">Hamamatsu line</strain>
    </source>
</reference>
<evidence type="ECO:0000313" key="2">
    <source>
        <dbReference type="Proteomes" id="UP001165190"/>
    </source>
</evidence>
<accession>A0A9W7HTN9</accession>
<proteinExistence type="predicted"/>
<dbReference type="OrthoDB" id="690068at2759"/>
<dbReference type="Proteomes" id="UP001165190">
    <property type="component" value="Unassembled WGS sequence"/>
</dbReference>
<sequence>MELIAGTAGTGSQKTASEREKVAALESLQFTNEIRRLMSVLTTDDASPFTALLELPAPQAVQLIHSPDSAKLIAAPTPASNNFQLEAMCFDNGIP</sequence>
<organism evidence="1 2">
    <name type="scientific">Hibiscus trionum</name>
    <name type="common">Flower of an hour</name>
    <dbReference type="NCBI Taxonomy" id="183268"/>
    <lineage>
        <taxon>Eukaryota</taxon>
        <taxon>Viridiplantae</taxon>
        <taxon>Streptophyta</taxon>
        <taxon>Embryophyta</taxon>
        <taxon>Tracheophyta</taxon>
        <taxon>Spermatophyta</taxon>
        <taxon>Magnoliopsida</taxon>
        <taxon>eudicotyledons</taxon>
        <taxon>Gunneridae</taxon>
        <taxon>Pentapetalae</taxon>
        <taxon>rosids</taxon>
        <taxon>malvids</taxon>
        <taxon>Malvales</taxon>
        <taxon>Malvaceae</taxon>
        <taxon>Malvoideae</taxon>
        <taxon>Hibiscus</taxon>
    </lineage>
</organism>
<name>A0A9W7HTN9_HIBTR</name>
<comment type="caution">
    <text evidence="1">The sequence shown here is derived from an EMBL/GenBank/DDBJ whole genome shotgun (WGS) entry which is preliminary data.</text>
</comment>
<gene>
    <name evidence="1" type="ORF">HRI_001998600</name>
</gene>
<evidence type="ECO:0000313" key="1">
    <source>
        <dbReference type="EMBL" id="GMI83293.1"/>
    </source>
</evidence>
<protein>
    <submittedName>
        <fullName evidence="1">Uncharacterized protein</fullName>
    </submittedName>
</protein>
<keyword evidence="2" id="KW-1185">Reference proteome</keyword>
<dbReference type="AlphaFoldDB" id="A0A9W7HTN9"/>
<dbReference type="EMBL" id="BSYR01000019">
    <property type="protein sequence ID" value="GMI83293.1"/>
    <property type="molecule type" value="Genomic_DNA"/>
</dbReference>